<reference evidence="1 2" key="1">
    <citation type="submission" date="2019-04" db="EMBL/GenBank/DDBJ databases">
        <title>Taxonomy of novel Haliea sp. from mangrove soil of West Coast of India.</title>
        <authorList>
            <person name="Verma A."/>
            <person name="Kumar P."/>
            <person name="Krishnamurthi S."/>
        </authorList>
    </citation>
    <scope>NUCLEOTIDE SEQUENCE [LARGE SCALE GENOMIC DNA]</scope>
    <source>
        <strain evidence="1 2">SAOS-164</strain>
    </source>
</reference>
<proteinExistence type="predicted"/>
<dbReference type="GO" id="GO:0002143">
    <property type="term" value="P:tRNA wobble position uridine thiolation"/>
    <property type="evidence" value="ECO:0007669"/>
    <property type="project" value="InterPro"/>
</dbReference>
<keyword evidence="2" id="KW-1185">Reference proteome</keyword>
<dbReference type="InterPro" id="IPR027396">
    <property type="entry name" value="DsrEFH-like"/>
</dbReference>
<organism evidence="1 2">
    <name type="scientific">Mangrovimicrobium sediminis</name>
    <dbReference type="NCBI Taxonomy" id="2562682"/>
    <lineage>
        <taxon>Bacteria</taxon>
        <taxon>Pseudomonadati</taxon>
        <taxon>Pseudomonadota</taxon>
        <taxon>Gammaproteobacteria</taxon>
        <taxon>Cellvibrionales</taxon>
        <taxon>Halieaceae</taxon>
        <taxon>Mangrovimicrobium</taxon>
    </lineage>
</organism>
<dbReference type="GO" id="GO:0016740">
    <property type="term" value="F:transferase activity"/>
    <property type="evidence" value="ECO:0007669"/>
    <property type="project" value="UniProtKB-KW"/>
</dbReference>
<dbReference type="GO" id="GO:1990228">
    <property type="term" value="C:sulfurtransferase complex"/>
    <property type="evidence" value="ECO:0007669"/>
    <property type="project" value="TreeGrafter"/>
</dbReference>
<evidence type="ECO:0000313" key="2">
    <source>
        <dbReference type="Proteomes" id="UP000298050"/>
    </source>
</evidence>
<comment type="caution">
    <text evidence="1">The sequence shown here is derived from an EMBL/GenBank/DDBJ whole genome shotgun (WGS) entry which is preliminary data.</text>
</comment>
<gene>
    <name evidence="1" type="primary">dsrH</name>
    <name evidence="1" type="ORF">E4634_11475</name>
</gene>
<name>A0A4Z0M2C1_9GAMM</name>
<dbReference type="Proteomes" id="UP000298050">
    <property type="component" value="Unassembled WGS sequence"/>
</dbReference>
<dbReference type="AlphaFoldDB" id="A0A4Z0M2C1"/>
<dbReference type="SUPFAM" id="SSF75169">
    <property type="entry name" value="DsrEFH-like"/>
    <property type="match status" value="1"/>
</dbReference>
<evidence type="ECO:0000313" key="1">
    <source>
        <dbReference type="EMBL" id="TGD73630.1"/>
    </source>
</evidence>
<dbReference type="PANTHER" id="PTHR37526:SF1">
    <property type="entry name" value="PROTEIN TUSB"/>
    <property type="match status" value="1"/>
</dbReference>
<dbReference type="RefSeq" id="WP_135443969.1">
    <property type="nucleotide sequence ID" value="NZ_SRLE01000007.1"/>
</dbReference>
<dbReference type="InterPro" id="IPR007215">
    <property type="entry name" value="Sulphur_relay_TusB/DsrH"/>
</dbReference>
<dbReference type="EMBL" id="SRLE01000007">
    <property type="protein sequence ID" value="TGD73630.1"/>
    <property type="molecule type" value="Genomic_DNA"/>
</dbReference>
<dbReference type="Pfam" id="PF04077">
    <property type="entry name" value="DsrH"/>
    <property type="match status" value="1"/>
</dbReference>
<protein>
    <submittedName>
        <fullName evidence="1">Sulfurtransferase complex subunit TusB</fullName>
    </submittedName>
</protein>
<dbReference type="OrthoDB" id="9795117at2"/>
<dbReference type="NCBIfam" id="TIGR03011">
    <property type="entry name" value="sulf_tusB_dsrH"/>
    <property type="match status" value="1"/>
</dbReference>
<accession>A0A4Z0M2C1</accession>
<dbReference type="PANTHER" id="PTHR37526">
    <property type="entry name" value="PROTEIN TUSB"/>
    <property type="match status" value="1"/>
</dbReference>
<keyword evidence="1" id="KW-0808">Transferase</keyword>
<dbReference type="Gene3D" id="3.40.1260.10">
    <property type="entry name" value="DsrEFH-like"/>
    <property type="match status" value="1"/>
</dbReference>
<sequence length="96" mass="10061">MILHMLSASPRNAAFADCLRVAGDDDVLVLLGDAVYAAVPGSEGAQAIAARPLQVYVLASDAAAAGINDRLPPDCLLDMDGLVTLSETCPRQMAWY</sequence>